<feature type="compositionally biased region" description="Low complexity" evidence="4">
    <location>
        <begin position="261"/>
        <end position="279"/>
    </location>
</feature>
<feature type="region of interest" description="Disordered" evidence="4">
    <location>
        <begin position="246"/>
        <end position="356"/>
    </location>
</feature>
<sequence length="382" mass="42380">MVEAAGPPRKRGGTMEEVQMEEAFIFSETIKVGLPFKLCPCLSIFPYNLKTLLGHFHISNNLTLSMQDLKALRPQLYSAAEYFELAYTQEGRKQAVMSNLKEYAVKALVNTVDHLGSVSFKVSSLADQRFDEVAEANLRVSCIQQRAQAIHACVNREGLTQQSLSIAAPKYHKRYILPGDGSVPNAVPNFSEMNKVKSRTAQMHQAFRGKDLQSMKNGGRVLDILNLILTWNAYVLAAAAASAAQTKNKDKQASFRKLRSVARAPSQSARSSSPAQHPRFVPPSDTAIPTKRDKRSDSPIYLTTPLTRSGSLSKKSSLLKTSSVRVQTTSDPKRAPLRSYADRYNDDSMESEQTLKKGKKFLKSLLSRRKSGKEEPLQDSVP</sequence>
<evidence type="ECO:0000256" key="1">
    <source>
        <dbReference type="ARBA" id="ARBA00010020"/>
    </source>
</evidence>
<proteinExistence type="inferred from homology"/>
<accession>A0A9R0UK30</accession>
<comment type="similarity">
    <text evidence="1">Belongs to the ABI family.</text>
</comment>
<keyword evidence="6" id="KW-1185">Reference proteome</keyword>
<dbReference type="EMBL" id="LT934111">
    <property type="protein sequence ID" value="VAH01367.1"/>
    <property type="molecule type" value="Genomic_DNA"/>
</dbReference>
<dbReference type="Gramene" id="TRITD1Av1G016870.6">
    <property type="protein sequence ID" value="TRITD1Av1G016870.6"/>
    <property type="gene ID" value="TRITD1Av1G016870"/>
</dbReference>
<dbReference type="InterPro" id="IPR028457">
    <property type="entry name" value="ABI"/>
</dbReference>
<feature type="compositionally biased region" description="Low complexity" evidence="4">
    <location>
        <begin position="309"/>
        <end position="323"/>
    </location>
</feature>
<dbReference type="PANTHER" id="PTHR10460:SF49">
    <property type="entry name" value="PROTEIN ABIL1"/>
    <property type="match status" value="1"/>
</dbReference>
<comment type="subunit">
    <text evidence="2">Binds SCAR.</text>
</comment>
<evidence type="ECO:0008006" key="7">
    <source>
        <dbReference type="Google" id="ProtNLM"/>
    </source>
</evidence>
<evidence type="ECO:0000313" key="6">
    <source>
        <dbReference type="Proteomes" id="UP000324705"/>
    </source>
</evidence>
<evidence type="ECO:0000256" key="4">
    <source>
        <dbReference type="SAM" id="MobiDB-lite"/>
    </source>
</evidence>
<gene>
    <name evidence="5" type="ORF">TRITD_1Av1G016870</name>
</gene>
<organism evidence="5 6">
    <name type="scientific">Triticum turgidum subsp. durum</name>
    <name type="common">Durum wheat</name>
    <name type="synonym">Triticum durum</name>
    <dbReference type="NCBI Taxonomy" id="4567"/>
    <lineage>
        <taxon>Eukaryota</taxon>
        <taxon>Viridiplantae</taxon>
        <taxon>Streptophyta</taxon>
        <taxon>Embryophyta</taxon>
        <taxon>Tracheophyta</taxon>
        <taxon>Spermatophyta</taxon>
        <taxon>Magnoliopsida</taxon>
        <taxon>Liliopsida</taxon>
        <taxon>Poales</taxon>
        <taxon>Poaceae</taxon>
        <taxon>BOP clade</taxon>
        <taxon>Pooideae</taxon>
        <taxon>Triticodae</taxon>
        <taxon>Triticeae</taxon>
        <taxon>Triticinae</taxon>
        <taxon>Triticum</taxon>
    </lineage>
</organism>
<dbReference type="PANTHER" id="PTHR10460">
    <property type="entry name" value="ABL INTERACTOR FAMILY MEMBER"/>
    <property type="match status" value="1"/>
</dbReference>
<dbReference type="AlphaFoldDB" id="A0A9R0UK30"/>
<evidence type="ECO:0000256" key="2">
    <source>
        <dbReference type="ARBA" id="ARBA00011513"/>
    </source>
</evidence>
<dbReference type="Proteomes" id="UP000324705">
    <property type="component" value="Chromosome 1A"/>
</dbReference>
<comment type="function">
    <text evidence="3">Involved in regulation of actin and microtubule organization. Part of a WAVE complex that activates the Arp2/3 complex.</text>
</comment>
<evidence type="ECO:0000313" key="5">
    <source>
        <dbReference type="EMBL" id="VAH01367.1"/>
    </source>
</evidence>
<dbReference type="Gene3D" id="6.10.140.1620">
    <property type="match status" value="1"/>
</dbReference>
<evidence type="ECO:0000256" key="3">
    <source>
        <dbReference type="ARBA" id="ARBA00025223"/>
    </source>
</evidence>
<protein>
    <recommendedName>
        <fullName evidence="7">Protein ABIL1</fullName>
    </recommendedName>
</protein>
<name>A0A9R0UK30_TRITD</name>
<reference evidence="5 6" key="1">
    <citation type="submission" date="2017-09" db="EMBL/GenBank/DDBJ databases">
        <authorList>
            <consortium name="International Durum Wheat Genome Sequencing Consortium (IDWGSC)"/>
            <person name="Milanesi L."/>
        </authorList>
    </citation>
    <scope>NUCLEOTIDE SEQUENCE [LARGE SCALE GENOMIC DNA]</scope>
    <source>
        <strain evidence="6">cv. Svevo</strain>
    </source>
</reference>
<dbReference type="OMA" id="YCHIPIA"/>